<dbReference type="PANTHER" id="PTHR31175:SF82">
    <property type="entry name" value="AUXIN-RESPONSIVE PROTEIN SAUR65"/>
    <property type="match status" value="1"/>
</dbReference>
<evidence type="ECO:0000256" key="1">
    <source>
        <dbReference type="ARBA" id="ARBA00006974"/>
    </source>
</evidence>
<dbReference type="AlphaFoldDB" id="A0A7J9DHQ6"/>
<evidence type="ECO:0000313" key="5">
    <source>
        <dbReference type="EMBL" id="MBA0760256.1"/>
    </source>
</evidence>
<feature type="region of interest" description="Disordered" evidence="4">
    <location>
        <begin position="27"/>
        <end position="46"/>
    </location>
</feature>
<dbReference type="InterPro" id="IPR003676">
    <property type="entry name" value="SAUR_fam"/>
</dbReference>
<name>A0A7J9DHQ6_9ROSI</name>
<reference evidence="5 6" key="1">
    <citation type="journal article" date="2019" name="Genome Biol. Evol.">
        <title>Insights into the evolution of the New World diploid cottons (Gossypium, subgenus Houzingenia) based on genome sequencing.</title>
        <authorList>
            <person name="Grover C.E."/>
            <person name="Arick M.A. 2nd"/>
            <person name="Thrash A."/>
            <person name="Conover J.L."/>
            <person name="Sanders W.S."/>
            <person name="Peterson D.G."/>
            <person name="Frelichowski J.E."/>
            <person name="Scheffler J.A."/>
            <person name="Scheffler B.E."/>
            <person name="Wendel J.F."/>
        </authorList>
    </citation>
    <scope>NUCLEOTIDE SEQUENCE [LARGE SCALE GENOMIC DNA]</scope>
    <source>
        <strain evidence="5">8</strain>
        <tissue evidence="5">Leaf</tissue>
    </source>
</reference>
<dbReference type="GO" id="GO:0009733">
    <property type="term" value="P:response to auxin"/>
    <property type="evidence" value="ECO:0007669"/>
    <property type="project" value="InterPro"/>
</dbReference>
<evidence type="ECO:0000256" key="3">
    <source>
        <dbReference type="ARBA" id="ARBA00022604"/>
    </source>
</evidence>
<evidence type="ECO:0000256" key="4">
    <source>
        <dbReference type="SAM" id="MobiDB-lite"/>
    </source>
</evidence>
<sequence length="344" mass="38271">MLSTKKLIRMERKWRKMAAVGRKTITSTGSTRRKVADEDHSSESSVGDKGHFVELFKMSEEEFGLSSDGPITFPCDSVIMSYIVLLVRRGLAKDLEKAVLNSITSNSCSSYSTFFLEGHAEKQLPGYCNLKSVLKLLLDISDNIFPALVTAIVPNLAQRVVAICKFLVYIVSSSGFGSTTRQIRFSSATQMEASMITSKKLMRMTRKWQKMASIGRKRIASTRPTRKMAAANHSNKSSIVDKGCFSIYTMDKKRFVIPLAFLSNSVFRELFKMSEEEFGLPSDGPITLPCDSVVMNYIVSIVKRGLAKDLEKAVLNFITTYSCSLDTYADQGHADQQSVLVCGF</sequence>
<dbReference type="PANTHER" id="PTHR31175">
    <property type="entry name" value="AUXIN-RESPONSIVE FAMILY PROTEIN"/>
    <property type="match status" value="1"/>
</dbReference>
<keyword evidence="6" id="KW-1185">Reference proteome</keyword>
<dbReference type="Pfam" id="PF02519">
    <property type="entry name" value="Auxin_inducible"/>
    <property type="match status" value="2"/>
</dbReference>
<keyword evidence="3" id="KW-0341">Growth regulation</keyword>
<comment type="similarity">
    <text evidence="1">Belongs to the ARG7 family.</text>
</comment>
<keyword evidence="2" id="KW-0217">Developmental protein</keyword>
<proteinExistence type="inferred from homology"/>
<dbReference type="EMBL" id="JABEZW010000002">
    <property type="protein sequence ID" value="MBA0760256.1"/>
    <property type="molecule type" value="Genomic_DNA"/>
</dbReference>
<organism evidence="5 6">
    <name type="scientific">Gossypium trilobum</name>
    <dbReference type="NCBI Taxonomy" id="34281"/>
    <lineage>
        <taxon>Eukaryota</taxon>
        <taxon>Viridiplantae</taxon>
        <taxon>Streptophyta</taxon>
        <taxon>Embryophyta</taxon>
        <taxon>Tracheophyta</taxon>
        <taxon>Spermatophyta</taxon>
        <taxon>Magnoliopsida</taxon>
        <taxon>eudicotyledons</taxon>
        <taxon>Gunneridae</taxon>
        <taxon>Pentapetalae</taxon>
        <taxon>rosids</taxon>
        <taxon>malvids</taxon>
        <taxon>Malvales</taxon>
        <taxon>Malvaceae</taxon>
        <taxon>Malvoideae</taxon>
        <taxon>Gossypium</taxon>
    </lineage>
</organism>
<dbReference type="Proteomes" id="UP000593568">
    <property type="component" value="Unassembled WGS sequence"/>
</dbReference>
<gene>
    <name evidence="5" type="ORF">Gotri_023014</name>
</gene>
<accession>A0A7J9DHQ6</accession>
<evidence type="ECO:0000313" key="6">
    <source>
        <dbReference type="Proteomes" id="UP000593568"/>
    </source>
</evidence>
<feature type="compositionally biased region" description="Basic and acidic residues" evidence="4">
    <location>
        <begin position="34"/>
        <end position="46"/>
    </location>
</feature>
<evidence type="ECO:0000256" key="2">
    <source>
        <dbReference type="ARBA" id="ARBA00022473"/>
    </source>
</evidence>
<comment type="caution">
    <text evidence="5">The sequence shown here is derived from an EMBL/GenBank/DDBJ whole genome shotgun (WGS) entry which is preliminary data.</text>
</comment>
<protein>
    <submittedName>
        <fullName evidence="5">Uncharacterized protein</fullName>
    </submittedName>
</protein>